<dbReference type="GO" id="GO:0006508">
    <property type="term" value="P:proteolysis"/>
    <property type="evidence" value="ECO:0007669"/>
    <property type="project" value="UniProtKB-KW"/>
</dbReference>
<organism evidence="1 3">
    <name type="scientific">Amycolatopsis methanolica 239</name>
    <dbReference type="NCBI Taxonomy" id="1068978"/>
    <lineage>
        <taxon>Bacteria</taxon>
        <taxon>Bacillati</taxon>
        <taxon>Actinomycetota</taxon>
        <taxon>Actinomycetes</taxon>
        <taxon>Pseudonocardiales</taxon>
        <taxon>Pseudonocardiaceae</taxon>
        <taxon>Amycolatopsis</taxon>
        <taxon>Amycolatopsis methanolica group</taxon>
    </lineage>
</organism>
<reference evidence="1 3" key="1">
    <citation type="submission" date="2014-07" db="EMBL/GenBank/DDBJ databases">
        <title>Whole Genome Sequence of the Amycolatopsis methanolica 239.</title>
        <authorList>
            <person name="Tang B."/>
        </authorList>
    </citation>
    <scope>NUCLEOTIDE SEQUENCE [LARGE SCALE GENOMIC DNA]</scope>
    <source>
        <strain evidence="1 3">239</strain>
    </source>
</reference>
<evidence type="ECO:0000313" key="1">
    <source>
        <dbReference type="EMBL" id="AIJ26371.1"/>
    </source>
</evidence>
<dbReference type="HOGENOM" id="CLU_1727524_0_0_11"/>
<dbReference type="KEGG" id="amq:AMETH_6279"/>
<dbReference type="STRING" id="1068978.AMETH_6279"/>
<evidence type="ECO:0000313" key="3">
    <source>
        <dbReference type="Proteomes" id="UP000062973"/>
    </source>
</evidence>
<dbReference type="SUPFAM" id="SSF52540">
    <property type="entry name" value="P-loop containing nucleoside triphosphate hydrolases"/>
    <property type="match status" value="1"/>
</dbReference>
<dbReference type="EMBL" id="CP009110">
    <property type="protein sequence ID" value="AIJ26371.1"/>
    <property type="molecule type" value="Genomic_DNA"/>
</dbReference>
<keyword evidence="3" id="KW-1185">Reference proteome</keyword>
<dbReference type="Proteomes" id="UP000062973">
    <property type="component" value="Chromosome"/>
</dbReference>
<proteinExistence type="predicted"/>
<gene>
    <name evidence="1" type="ORF">AMETH_6279</name>
    <name evidence="2" type="ORF">AMETH_6338</name>
</gene>
<dbReference type="RefSeq" id="WP_017985207.1">
    <property type="nucleotide sequence ID" value="NZ_AQUL01000001.1"/>
</dbReference>
<sequence length="156" mass="16659">MRTVVLIAGPPCAGKSTLAQALANPGDLVLDRDAIAQRLGSPVRWGHDEVIAQRAEQVMLDEIARIARAEAITAYVVRSVPAPAQRLALAHQLRATAVHVLNPGAAECMRRAHADARPEGTAAAIRSWYARYRPCAVDADPGPAAATTPVRTSRTW</sequence>
<keyword evidence="1" id="KW-0378">Hydrolase</keyword>
<dbReference type="Gene3D" id="3.40.50.300">
    <property type="entry name" value="P-loop containing nucleotide triphosphate hydrolases"/>
    <property type="match status" value="1"/>
</dbReference>
<dbReference type="KEGG" id="amq:AMETH_6338"/>
<dbReference type="OrthoDB" id="4208381at2"/>
<dbReference type="AlphaFoldDB" id="A0A076N4Y9"/>
<name>A0A076N4Y9_AMYME</name>
<dbReference type="PATRIC" id="fig|1068978.7.peg.6746"/>
<dbReference type="EMBL" id="CP009110">
    <property type="protein sequence ID" value="AIJ26430.1"/>
    <property type="molecule type" value="Genomic_DNA"/>
</dbReference>
<dbReference type="GO" id="GO:0008233">
    <property type="term" value="F:peptidase activity"/>
    <property type="evidence" value="ECO:0007669"/>
    <property type="project" value="UniProtKB-KW"/>
</dbReference>
<accession>A0A076N4Y9</accession>
<evidence type="ECO:0000313" key="2">
    <source>
        <dbReference type="EMBL" id="AIJ26430.1"/>
    </source>
</evidence>
<keyword evidence="1" id="KW-0645">Protease</keyword>
<dbReference type="Pfam" id="PF13671">
    <property type="entry name" value="AAA_33"/>
    <property type="match status" value="1"/>
</dbReference>
<dbReference type="eggNOG" id="COG1403">
    <property type="taxonomic scope" value="Bacteria"/>
</dbReference>
<protein>
    <submittedName>
        <fullName evidence="1">Putative phage prohead protease</fullName>
    </submittedName>
</protein>
<dbReference type="InterPro" id="IPR027417">
    <property type="entry name" value="P-loop_NTPase"/>
</dbReference>